<evidence type="ECO:0000313" key="8">
    <source>
        <dbReference type="Proteomes" id="UP000708208"/>
    </source>
</evidence>
<protein>
    <recommendedName>
        <fullName evidence="6">MYND-type domain-containing protein</fullName>
    </recommendedName>
</protein>
<evidence type="ECO:0000256" key="4">
    <source>
        <dbReference type="PROSITE-ProRule" id="PRU00134"/>
    </source>
</evidence>
<keyword evidence="1" id="KW-0479">Metal-binding</keyword>
<organism evidence="7 8">
    <name type="scientific">Allacma fusca</name>
    <dbReference type="NCBI Taxonomy" id="39272"/>
    <lineage>
        <taxon>Eukaryota</taxon>
        <taxon>Metazoa</taxon>
        <taxon>Ecdysozoa</taxon>
        <taxon>Arthropoda</taxon>
        <taxon>Hexapoda</taxon>
        <taxon>Collembola</taxon>
        <taxon>Symphypleona</taxon>
        <taxon>Sminthuridae</taxon>
        <taxon>Allacma</taxon>
    </lineage>
</organism>
<dbReference type="PROSITE" id="PS01360">
    <property type="entry name" value="ZF_MYND_1"/>
    <property type="match status" value="1"/>
</dbReference>
<dbReference type="InterPro" id="IPR002893">
    <property type="entry name" value="Znf_MYND"/>
</dbReference>
<keyword evidence="3" id="KW-0862">Zinc</keyword>
<evidence type="ECO:0000259" key="6">
    <source>
        <dbReference type="PROSITE" id="PS50865"/>
    </source>
</evidence>
<evidence type="ECO:0000256" key="1">
    <source>
        <dbReference type="ARBA" id="ARBA00022723"/>
    </source>
</evidence>
<sequence>MGSDSSKLHLKDGKSIIQEVQKLKQQGEQQGYHAGKAEARIVADVRIDPKEEDAVNISLNKVFRCGRAACNSEGAYECNGCRNVYYCCMDHQKQDWEFHRRACALYSTVKVKEGNNKRVVAGSSLDETFVGSVILEERPLVILPQVPSEGDYMVCIGCCKPISWEEKFARCSNCSWPVCHDACDGEVSLHSNLECNILGPVSASSHWNKRGGYESLWVIRIICLKTIDPVTYERIMSIDLDPGILEKEDVVPHRYFTVQTLRRMYEVQPEEFSDEELNHVWNILRLKCVNNLSFLTLPFKRAKLLYENVCNLSHSCYPNASYEMDDNFTFRISLQRPLEADESFSINFDSESLFQPTRSRRGRLQKIFKIECSCSRCTDVTELGTYFGGIPCHSKTCNIGERRGYLLQTNYTDCHSPWECLLCHTVQLSNLEVQSWLYSIQQGLESVCKKQEPYQLCIFVDTLVKQQVLHEYHHLVFDYYVETLKLFNQQLENDSEKRNINELLKYKQAAKSVCKIMRSFLPIHTNLIGPLPQLSTIIKMAGLVEGFKNKTVQMNRVLQDLERYVVKTDEYGVVLLRNGPLVVPANTRMQLFIDEIMESLASQFQGYIFDACEDHSPRVLEDLKIYFDVIQKNFCGSKLVCNVDVERKIHKVGSLPIFENPTHQSQSHEETNNEEQLRQTKDPEPESSHLWAKDEINPFHTSTDLPILMEGGIIGNALTSITHHTLKTTKRIGVEILTVVVILKFSLKI</sequence>
<name>A0A8J2PZT1_9HEXA</name>
<dbReference type="InterPro" id="IPR053010">
    <property type="entry name" value="SET_SmydA-8"/>
</dbReference>
<dbReference type="GO" id="GO:0008270">
    <property type="term" value="F:zinc ion binding"/>
    <property type="evidence" value="ECO:0007669"/>
    <property type="project" value="UniProtKB-KW"/>
</dbReference>
<dbReference type="PANTHER" id="PTHR46455">
    <property type="entry name" value="SET AND MYND DOMAIN CONTAINING, ARTHROPOD-SPECIFIC, MEMBER 4, ISOFORM A"/>
    <property type="match status" value="1"/>
</dbReference>
<accession>A0A8J2PZT1</accession>
<evidence type="ECO:0000313" key="7">
    <source>
        <dbReference type="EMBL" id="CAG7834612.1"/>
    </source>
</evidence>
<keyword evidence="8" id="KW-1185">Reference proteome</keyword>
<gene>
    <name evidence="7" type="ORF">AFUS01_LOCUS44097</name>
</gene>
<dbReference type="PANTHER" id="PTHR46455:SF5">
    <property type="entry name" value="SET AND MYND DOMAIN CONTAINING, ARTHROPOD-SPECIFIC, MEMBER 4, ISOFORM A"/>
    <property type="match status" value="1"/>
</dbReference>
<dbReference type="Proteomes" id="UP000708208">
    <property type="component" value="Unassembled WGS sequence"/>
</dbReference>
<feature type="region of interest" description="Disordered" evidence="5">
    <location>
        <begin position="658"/>
        <end position="688"/>
    </location>
</feature>
<dbReference type="Pfam" id="PF01753">
    <property type="entry name" value="zf-MYND"/>
    <property type="match status" value="1"/>
</dbReference>
<proteinExistence type="predicted"/>
<dbReference type="OrthoDB" id="5952526at2759"/>
<feature type="domain" description="MYND-type" evidence="6">
    <location>
        <begin position="62"/>
        <end position="103"/>
    </location>
</feature>
<dbReference type="AlphaFoldDB" id="A0A8J2PZT1"/>
<evidence type="ECO:0000256" key="3">
    <source>
        <dbReference type="ARBA" id="ARBA00022833"/>
    </source>
</evidence>
<comment type="caution">
    <text evidence="7">The sequence shown here is derived from an EMBL/GenBank/DDBJ whole genome shotgun (WGS) entry which is preliminary data.</text>
</comment>
<feature type="compositionally biased region" description="Basic and acidic residues" evidence="5">
    <location>
        <begin position="666"/>
        <end position="688"/>
    </location>
</feature>
<reference evidence="7" key="1">
    <citation type="submission" date="2021-06" db="EMBL/GenBank/DDBJ databases">
        <authorList>
            <person name="Hodson N. C."/>
            <person name="Mongue J. A."/>
            <person name="Jaron S. K."/>
        </authorList>
    </citation>
    <scope>NUCLEOTIDE SEQUENCE</scope>
</reference>
<dbReference type="PROSITE" id="PS50865">
    <property type="entry name" value="ZF_MYND_2"/>
    <property type="match status" value="1"/>
</dbReference>
<dbReference type="EMBL" id="CAJVCH010570301">
    <property type="protein sequence ID" value="CAG7834612.1"/>
    <property type="molecule type" value="Genomic_DNA"/>
</dbReference>
<evidence type="ECO:0000256" key="2">
    <source>
        <dbReference type="ARBA" id="ARBA00022771"/>
    </source>
</evidence>
<keyword evidence="2 4" id="KW-0863">Zinc-finger</keyword>
<evidence type="ECO:0000256" key="5">
    <source>
        <dbReference type="SAM" id="MobiDB-lite"/>
    </source>
</evidence>